<protein>
    <submittedName>
        <fullName evidence="2">Uncharacterized protein</fullName>
    </submittedName>
</protein>
<evidence type="ECO:0000313" key="2">
    <source>
        <dbReference type="EMBL" id="KAG6633662.1"/>
    </source>
</evidence>
<evidence type="ECO:0000313" key="3">
    <source>
        <dbReference type="EMBL" id="KAG6684420.1"/>
    </source>
</evidence>
<dbReference type="Proteomes" id="UP000811246">
    <property type="component" value="Chromosome 12"/>
</dbReference>
<dbReference type="OrthoDB" id="691764at2759"/>
<proteinExistence type="predicted"/>
<gene>
    <name evidence="2" type="ORF">CIPAW_12G064300</name>
    <name evidence="3" type="ORF">I3842_12G062500</name>
</gene>
<organism evidence="2 4">
    <name type="scientific">Carya illinoinensis</name>
    <name type="common">Pecan</name>
    <dbReference type="NCBI Taxonomy" id="32201"/>
    <lineage>
        <taxon>Eukaryota</taxon>
        <taxon>Viridiplantae</taxon>
        <taxon>Streptophyta</taxon>
        <taxon>Embryophyta</taxon>
        <taxon>Tracheophyta</taxon>
        <taxon>Spermatophyta</taxon>
        <taxon>Magnoliopsida</taxon>
        <taxon>eudicotyledons</taxon>
        <taxon>Gunneridae</taxon>
        <taxon>Pentapetalae</taxon>
        <taxon>rosids</taxon>
        <taxon>fabids</taxon>
        <taxon>Fagales</taxon>
        <taxon>Juglandaceae</taxon>
        <taxon>Carya</taxon>
    </lineage>
</organism>
<keyword evidence="4" id="KW-1185">Reference proteome</keyword>
<name>A0A8T1NWC4_CARIL</name>
<feature type="compositionally biased region" description="Basic and acidic residues" evidence="1">
    <location>
        <begin position="134"/>
        <end position="146"/>
    </location>
</feature>
<reference evidence="3" key="2">
    <citation type="submission" date="2021-01" db="EMBL/GenBank/DDBJ databases">
        <authorList>
            <person name="Lovell J.T."/>
            <person name="Bentley N."/>
            <person name="Bhattarai G."/>
            <person name="Jenkins J.W."/>
            <person name="Sreedasyam A."/>
            <person name="Alarcon Y."/>
            <person name="Bock C."/>
            <person name="Boston L."/>
            <person name="Carlson J."/>
            <person name="Cervantes K."/>
            <person name="Clermont K."/>
            <person name="Krom N."/>
            <person name="Kubenka K."/>
            <person name="Mamidi S."/>
            <person name="Mattison C."/>
            <person name="Monteros M."/>
            <person name="Pisani C."/>
            <person name="Plott C."/>
            <person name="Rajasekar S."/>
            <person name="Rhein H.S."/>
            <person name="Rohla C."/>
            <person name="Song M."/>
            <person name="Hilaire R.S."/>
            <person name="Shu S."/>
            <person name="Wells L."/>
            <person name="Wang X."/>
            <person name="Webber J."/>
            <person name="Heerema R.J."/>
            <person name="Klein P."/>
            <person name="Conner P."/>
            <person name="Grauke L."/>
            <person name="Grimwood J."/>
            <person name="Schmutz J."/>
            <person name="Randall J.J."/>
        </authorList>
    </citation>
    <scope>NUCLEOTIDE SEQUENCE</scope>
    <source>
        <tissue evidence="3">Leaf</tissue>
    </source>
</reference>
<dbReference type="PANTHER" id="PTHR34197:SF2">
    <property type="entry name" value="OS04G0591300 PROTEIN"/>
    <property type="match status" value="1"/>
</dbReference>
<accession>A0A8T1NWC4</accession>
<sequence>MAFYVDEDEVWKCPEHPSKRRRSGICPVCLRDRLSTLCPDCANVRPCTCSATSATKSSCSSSSSRFSSYDAGRVSNLVESEPVFRRSRSLAIPFLRSRSRFVGNENELKEPPSGLSRGKASSFWSVFRSQKNKKVEVDEGNTRKSEEAEEDKDNVRSRTTMMMRSRSVAVSVTSDSGNGVGVREYGRAKSRRWYFPSPMKVFRQSKMTKVVQERSSLYRV</sequence>
<dbReference type="EMBL" id="CM031820">
    <property type="protein sequence ID" value="KAG6633662.1"/>
    <property type="molecule type" value="Genomic_DNA"/>
</dbReference>
<reference evidence="2" key="1">
    <citation type="submission" date="2020-12" db="EMBL/GenBank/DDBJ databases">
        <title>WGS assembly of Carya illinoinensis cv. Pawnee.</title>
        <authorList>
            <person name="Platts A."/>
            <person name="Shu S."/>
            <person name="Wright S."/>
            <person name="Barry K."/>
            <person name="Edger P."/>
            <person name="Pires J.C."/>
            <person name="Schmutz J."/>
        </authorList>
    </citation>
    <scope>NUCLEOTIDE SEQUENCE</scope>
    <source>
        <tissue evidence="2">Leaf</tissue>
    </source>
</reference>
<dbReference type="PANTHER" id="PTHR34197">
    <property type="entry name" value="OS04G0591300 PROTEIN"/>
    <property type="match status" value="1"/>
</dbReference>
<evidence type="ECO:0000313" key="4">
    <source>
        <dbReference type="Proteomes" id="UP000811609"/>
    </source>
</evidence>
<dbReference type="EMBL" id="CM031836">
    <property type="protein sequence ID" value="KAG6684420.1"/>
    <property type="molecule type" value="Genomic_DNA"/>
</dbReference>
<dbReference type="Proteomes" id="UP000811609">
    <property type="component" value="Chromosome 12"/>
</dbReference>
<dbReference type="AlphaFoldDB" id="A0A8T1NWC4"/>
<feature type="region of interest" description="Disordered" evidence="1">
    <location>
        <begin position="134"/>
        <end position="155"/>
    </location>
</feature>
<evidence type="ECO:0000256" key="1">
    <source>
        <dbReference type="SAM" id="MobiDB-lite"/>
    </source>
</evidence>
<comment type="caution">
    <text evidence="2">The sequence shown here is derived from an EMBL/GenBank/DDBJ whole genome shotgun (WGS) entry which is preliminary data.</text>
</comment>